<feature type="signal peptide" evidence="1">
    <location>
        <begin position="1"/>
        <end position="21"/>
    </location>
</feature>
<sequence>MKILKQTIVLVIAISTLIACGRNSGQKPATADGFSDIESDIKNEFGNDAYYTDLTITYNKSIGNIIGVTVTKDPSSLKMEQWNQTQGVWSQNQQISLEVPQGTKAEDYMFQLDDNINLKTLGKLAEKASKQLTADKKLENPTLAMAFVKFPKNGDISKTEYTIMLKPEHGGTTFTFSYDLSGNLIKMDY</sequence>
<accession>A0A1G8CUW7</accession>
<protein>
    <recommendedName>
        <fullName evidence="4">Beta-lactamase-inhibitor-like, PepSY-like</fullName>
    </recommendedName>
</protein>
<keyword evidence="3" id="KW-1185">Reference proteome</keyword>
<dbReference type="AlphaFoldDB" id="A0A1G8CUW7"/>
<feature type="chain" id="PRO_5011540559" description="Beta-lactamase-inhibitor-like, PepSY-like" evidence="1">
    <location>
        <begin position="22"/>
        <end position="189"/>
    </location>
</feature>
<gene>
    <name evidence="2" type="ORF">SAMN04489796_10356</name>
</gene>
<evidence type="ECO:0000313" key="3">
    <source>
        <dbReference type="Proteomes" id="UP000199492"/>
    </source>
</evidence>
<dbReference type="PROSITE" id="PS51257">
    <property type="entry name" value="PROKAR_LIPOPROTEIN"/>
    <property type="match status" value="1"/>
</dbReference>
<keyword evidence="1" id="KW-0732">Signal</keyword>
<name>A0A1G8CUW7_9FLAO</name>
<organism evidence="2 3">
    <name type="scientific">Winogradskyella thalassocola</name>
    <dbReference type="NCBI Taxonomy" id="262004"/>
    <lineage>
        <taxon>Bacteria</taxon>
        <taxon>Pseudomonadati</taxon>
        <taxon>Bacteroidota</taxon>
        <taxon>Flavobacteriia</taxon>
        <taxon>Flavobacteriales</taxon>
        <taxon>Flavobacteriaceae</taxon>
        <taxon>Winogradskyella</taxon>
    </lineage>
</organism>
<dbReference type="EMBL" id="FNCZ01000003">
    <property type="protein sequence ID" value="SDH49337.1"/>
    <property type="molecule type" value="Genomic_DNA"/>
</dbReference>
<dbReference type="Proteomes" id="UP000199492">
    <property type="component" value="Unassembled WGS sequence"/>
</dbReference>
<proteinExistence type="predicted"/>
<reference evidence="3" key="1">
    <citation type="submission" date="2016-10" db="EMBL/GenBank/DDBJ databases">
        <authorList>
            <person name="Varghese N."/>
            <person name="Submissions S."/>
        </authorList>
    </citation>
    <scope>NUCLEOTIDE SEQUENCE [LARGE SCALE GENOMIC DNA]</scope>
    <source>
        <strain evidence="3">DSM 15363</strain>
    </source>
</reference>
<dbReference type="STRING" id="262004.SAMN04489796_10356"/>
<evidence type="ECO:0000313" key="2">
    <source>
        <dbReference type="EMBL" id="SDH49337.1"/>
    </source>
</evidence>
<dbReference type="OrthoDB" id="676695at2"/>
<dbReference type="RefSeq" id="WP_092467370.1">
    <property type="nucleotide sequence ID" value="NZ_FNCZ01000003.1"/>
</dbReference>
<evidence type="ECO:0000256" key="1">
    <source>
        <dbReference type="SAM" id="SignalP"/>
    </source>
</evidence>
<evidence type="ECO:0008006" key="4">
    <source>
        <dbReference type="Google" id="ProtNLM"/>
    </source>
</evidence>